<sequence length="521" mass="57695">MPAKPIPKPRARGASRQECDPLLLRWLGPKVEGDNEAGRFAGLPTKELTKAFNRRFKTNLRERTVLSYIREAVKAANREAEEVTRRFKEAGMTGMSKPPPSVTLPRPGRPKSGTSPKPRSTKKKPPPASSLPTLIHVLSSQKQSKPSRTPPQRTRKREPVQAVAPAVTRPGTKPGPKPRFKRWSRVWWELQALTGWSARALYHHLATFPAIKPLIGSRASFLQGLADLDAPRPTWDPMAATRALPVSPEDAFIEDLRGCGALHVLHLHLHQVLINTEKGEWAVLLLAFDPVSQLINVRVLDFEGPSGLASAERPRGRPRWKCHTEWLATVEEEGGATGVQLSPDGYRDFVIDTVAKTGIPYSPVWLSRSMAGVDRVLDALKQLTPGDAFVLSPVPHWPRGPLVVPMSLKALCGQMSDVANAHNREFAQPILRRARACIEELKEKGRVTPSTLAWLEEHGLYDVTKDHVTTLGLLHPPRADVRRFALLSAFEAGYPGLSSRGHYVAVEPQRIRSRFVGEGDS</sequence>
<gene>
    <name evidence="2" type="ORF">GCM10007933_09470</name>
</gene>
<protein>
    <submittedName>
        <fullName evidence="2">Uncharacterized protein</fullName>
    </submittedName>
</protein>
<keyword evidence="3" id="KW-1185">Reference proteome</keyword>
<organism evidence="2 3">
    <name type="scientific">Zoogloea oryzae</name>
    <dbReference type="NCBI Taxonomy" id="310767"/>
    <lineage>
        <taxon>Bacteria</taxon>
        <taxon>Pseudomonadati</taxon>
        <taxon>Pseudomonadota</taxon>
        <taxon>Betaproteobacteria</taxon>
        <taxon>Rhodocyclales</taxon>
        <taxon>Zoogloeaceae</taxon>
        <taxon>Zoogloea</taxon>
    </lineage>
</organism>
<evidence type="ECO:0000256" key="1">
    <source>
        <dbReference type="SAM" id="MobiDB-lite"/>
    </source>
</evidence>
<feature type="region of interest" description="Disordered" evidence="1">
    <location>
        <begin position="87"/>
        <end position="178"/>
    </location>
</feature>
<dbReference type="EMBL" id="BSPX01000009">
    <property type="protein sequence ID" value="GLT21495.1"/>
    <property type="molecule type" value="Genomic_DNA"/>
</dbReference>
<dbReference type="Proteomes" id="UP001157167">
    <property type="component" value="Unassembled WGS sequence"/>
</dbReference>
<feature type="compositionally biased region" description="Polar residues" evidence="1">
    <location>
        <begin position="138"/>
        <end position="152"/>
    </location>
</feature>
<reference evidence="3" key="1">
    <citation type="journal article" date="2019" name="Int. J. Syst. Evol. Microbiol.">
        <title>The Global Catalogue of Microorganisms (GCM) 10K type strain sequencing project: providing services to taxonomists for standard genome sequencing and annotation.</title>
        <authorList>
            <consortium name="The Broad Institute Genomics Platform"/>
            <consortium name="The Broad Institute Genome Sequencing Center for Infectious Disease"/>
            <person name="Wu L."/>
            <person name="Ma J."/>
        </authorList>
    </citation>
    <scope>NUCLEOTIDE SEQUENCE [LARGE SCALE GENOMIC DNA]</scope>
    <source>
        <strain evidence="3">NBRC 102407</strain>
    </source>
</reference>
<comment type="caution">
    <text evidence="2">The sequence shown here is derived from an EMBL/GenBank/DDBJ whole genome shotgun (WGS) entry which is preliminary data.</text>
</comment>
<proteinExistence type="predicted"/>
<accession>A0ABQ6F9L3</accession>
<evidence type="ECO:0000313" key="3">
    <source>
        <dbReference type="Proteomes" id="UP001157167"/>
    </source>
</evidence>
<name>A0ABQ6F9L3_9RHOO</name>
<evidence type="ECO:0000313" key="2">
    <source>
        <dbReference type="EMBL" id="GLT21495.1"/>
    </source>
</evidence>